<feature type="compositionally biased region" description="Polar residues" evidence="1">
    <location>
        <begin position="11"/>
        <end position="55"/>
    </location>
</feature>
<dbReference type="EMBL" id="ML179052">
    <property type="protein sequence ID" value="THV04892.1"/>
    <property type="molecule type" value="Genomic_DNA"/>
</dbReference>
<feature type="region of interest" description="Disordered" evidence="1">
    <location>
        <begin position="318"/>
        <end position="354"/>
    </location>
</feature>
<gene>
    <name evidence="2" type="ORF">K435DRAFT_146935</name>
</gene>
<feature type="compositionally biased region" description="Polar residues" evidence="1">
    <location>
        <begin position="63"/>
        <end position="76"/>
    </location>
</feature>
<accession>A0A4S8MPU4</accession>
<name>A0A4S8MPU4_DENBC</name>
<dbReference type="OrthoDB" id="10675280at2759"/>
<dbReference type="Proteomes" id="UP000297245">
    <property type="component" value="Unassembled WGS sequence"/>
</dbReference>
<protein>
    <submittedName>
        <fullName evidence="2">Uncharacterized protein</fullName>
    </submittedName>
</protein>
<sequence length="374" mass="41167">MAPFLIPGGTSFLQDTGNDMHTESSWAPSSTPSECHSFPPASQSSCGINMDNSSGLELPVLTPQDSSNAPLNNDLQSNNAQYTSALQFAADVMSNWDSDQSTNQYAPLDPQQDTSLANLSYAAGNPHSFHISKPSSPKPKRVLVKIRKFSSKMKSAFVSRRSPENSRPVDRPESSNNVNLYPILDVGKRNVAKRAQPISRSHSRSRYRPSITPETYIPAYDEGYTSSPLFSGSAFTALPSPMANSVLQSPEVTERETLVPLRPKTLAGIKNDKRRFSFSALSNITNRVFSAPASSTTTSNQKNRWRSSSALFLRPAQAESFPQSVPQDHVQENAAVPSSPQCSDVIDRDRDSQQYERYRYAESRLPGLTLQDNN</sequence>
<dbReference type="AlphaFoldDB" id="A0A4S8MPU4"/>
<feature type="compositionally biased region" description="Basic and acidic residues" evidence="1">
    <location>
        <begin position="345"/>
        <end position="354"/>
    </location>
</feature>
<feature type="region of interest" description="Disordered" evidence="1">
    <location>
        <begin position="1"/>
        <end position="76"/>
    </location>
</feature>
<feature type="compositionally biased region" description="Basic and acidic residues" evidence="1">
    <location>
        <begin position="161"/>
        <end position="173"/>
    </location>
</feature>
<evidence type="ECO:0000313" key="2">
    <source>
        <dbReference type="EMBL" id="THV04892.1"/>
    </source>
</evidence>
<evidence type="ECO:0000256" key="1">
    <source>
        <dbReference type="SAM" id="MobiDB-lite"/>
    </source>
</evidence>
<keyword evidence="3" id="KW-1185">Reference proteome</keyword>
<organism evidence="2 3">
    <name type="scientific">Dendrothele bispora (strain CBS 962.96)</name>
    <dbReference type="NCBI Taxonomy" id="1314807"/>
    <lineage>
        <taxon>Eukaryota</taxon>
        <taxon>Fungi</taxon>
        <taxon>Dikarya</taxon>
        <taxon>Basidiomycota</taxon>
        <taxon>Agaricomycotina</taxon>
        <taxon>Agaricomycetes</taxon>
        <taxon>Agaricomycetidae</taxon>
        <taxon>Agaricales</taxon>
        <taxon>Agaricales incertae sedis</taxon>
        <taxon>Dendrothele</taxon>
    </lineage>
</organism>
<proteinExistence type="predicted"/>
<feature type="region of interest" description="Disordered" evidence="1">
    <location>
        <begin position="155"/>
        <end position="176"/>
    </location>
</feature>
<reference evidence="2 3" key="1">
    <citation type="journal article" date="2019" name="Nat. Ecol. Evol.">
        <title>Megaphylogeny resolves global patterns of mushroom evolution.</title>
        <authorList>
            <person name="Varga T."/>
            <person name="Krizsan K."/>
            <person name="Foldi C."/>
            <person name="Dima B."/>
            <person name="Sanchez-Garcia M."/>
            <person name="Sanchez-Ramirez S."/>
            <person name="Szollosi G.J."/>
            <person name="Szarkandi J.G."/>
            <person name="Papp V."/>
            <person name="Albert L."/>
            <person name="Andreopoulos W."/>
            <person name="Angelini C."/>
            <person name="Antonin V."/>
            <person name="Barry K.W."/>
            <person name="Bougher N.L."/>
            <person name="Buchanan P."/>
            <person name="Buyck B."/>
            <person name="Bense V."/>
            <person name="Catcheside P."/>
            <person name="Chovatia M."/>
            <person name="Cooper J."/>
            <person name="Damon W."/>
            <person name="Desjardin D."/>
            <person name="Finy P."/>
            <person name="Geml J."/>
            <person name="Haridas S."/>
            <person name="Hughes K."/>
            <person name="Justo A."/>
            <person name="Karasinski D."/>
            <person name="Kautmanova I."/>
            <person name="Kiss B."/>
            <person name="Kocsube S."/>
            <person name="Kotiranta H."/>
            <person name="LaButti K.M."/>
            <person name="Lechner B.E."/>
            <person name="Liimatainen K."/>
            <person name="Lipzen A."/>
            <person name="Lukacs Z."/>
            <person name="Mihaltcheva S."/>
            <person name="Morgado L.N."/>
            <person name="Niskanen T."/>
            <person name="Noordeloos M.E."/>
            <person name="Ohm R.A."/>
            <person name="Ortiz-Santana B."/>
            <person name="Ovrebo C."/>
            <person name="Racz N."/>
            <person name="Riley R."/>
            <person name="Savchenko A."/>
            <person name="Shiryaev A."/>
            <person name="Soop K."/>
            <person name="Spirin V."/>
            <person name="Szebenyi C."/>
            <person name="Tomsovsky M."/>
            <person name="Tulloss R.E."/>
            <person name="Uehling J."/>
            <person name="Grigoriev I.V."/>
            <person name="Vagvolgyi C."/>
            <person name="Papp T."/>
            <person name="Martin F.M."/>
            <person name="Miettinen O."/>
            <person name="Hibbett D.S."/>
            <person name="Nagy L.G."/>
        </authorList>
    </citation>
    <scope>NUCLEOTIDE SEQUENCE [LARGE SCALE GENOMIC DNA]</scope>
    <source>
        <strain evidence="2 3">CBS 962.96</strain>
    </source>
</reference>
<evidence type="ECO:0000313" key="3">
    <source>
        <dbReference type="Proteomes" id="UP000297245"/>
    </source>
</evidence>